<accession>A0ABQ9G8T7</accession>
<comment type="caution">
    <text evidence="1">The sequence shown here is derived from an EMBL/GenBank/DDBJ whole genome shotgun (WGS) entry which is preliminary data.</text>
</comment>
<dbReference type="EMBL" id="JARBHB010000015">
    <property type="protein sequence ID" value="KAJ8867449.1"/>
    <property type="molecule type" value="Genomic_DNA"/>
</dbReference>
<reference evidence="1 2" key="1">
    <citation type="submission" date="2023-02" db="EMBL/GenBank/DDBJ databases">
        <title>LHISI_Scaffold_Assembly.</title>
        <authorList>
            <person name="Stuart O.P."/>
            <person name="Cleave R."/>
            <person name="Magrath M.J.L."/>
            <person name="Mikheyev A.S."/>
        </authorList>
    </citation>
    <scope>NUCLEOTIDE SEQUENCE [LARGE SCALE GENOMIC DNA]</scope>
    <source>
        <strain evidence="1">Daus_M_001</strain>
        <tissue evidence="1">Leg muscle</tissue>
    </source>
</reference>
<proteinExistence type="predicted"/>
<organism evidence="1 2">
    <name type="scientific">Dryococelus australis</name>
    <dbReference type="NCBI Taxonomy" id="614101"/>
    <lineage>
        <taxon>Eukaryota</taxon>
        <taxon>Metazoa</taxon>
        <taxon>Ecdysozoa</taxon>
        <taxon>Arthropoda</taxon>
        <taxon>Hexapoda</taxon>
        <taxon>Insecta</taxon>
        <taxon>Pterygota</taxon>
        <taxon>Neoptera</taxon>
        <taxon>Polyneoptera</taxon>
        <taxon>Phasmatodea</taxon>
        <taxon>Verophasmatodea</taxon>
        <taxon>Anareolatae</taxon>
        <taxon>Phasmatidae</taxon>
        <taxon>Eurycanthinae</taxon>
        <taxon>Dryococelus</taxon>
    </lineage>
</organism>
<gene>
    <name evidence="1" type="ORF">PR048_031251</name>
</gene>
<keyword evidence="2" id="KW-1185">Reference proteome</keyword>
<dbReference type="Proteomes" id="UP001159363">
    <property type="component" value="Chromosome 14"/>
</dbReference>
<name>A0ABQ9G8T7_9NEOP</name>
<protein>
    <submittedName>
        <fullName evidence="1">Uncharacterized protein</fullName>
    </submittedName>
</protein>
<evidence type="ECO:0000313" key="1">
    <source>
        <dbReference type="EMBL" id="KAJ8867449.1"/>
    </source>
</evidence>
<sequence length="104" mass="11188">MSVQVPHPPLLALCLFNSSSFPRGWKSLWPGEHQQPPLASPTLQPPILFSNHTSRELRLHPTLLHPLGLHHTPGMAFSTFAGLGLQVSPPTTPILNPSANPGPA</sequence>
<evidence type="ECO:0000313" key="2">
    <source>
        <dbReference type="Proteomes" id="UP001159363"/>
    </source>
</evidence>